<dbReference type="GO" id="GO:0008408">
    <property type="term" value="F:3'-5' exonuclease activity"/>
    <property type="evidence" value="ECO:0007669"/>
    <property type="project" value="InterPro"/>
</dbReference>
<evidence type="ECO:0000256" key="2">
    <source>
        <dbReference type="ARBA" id="ARBA00012417"/>
    </source>
</evidence>
<comment type="caution">
    <text evidence="10">The sequence shown here is derived from an EMBL/GenBank/DDBJ whole genome shotgun (WGS) entry which is preliminary data.</text>
</comment>
<dbReference type="InterPro" id="IPR029460">
    <property type="entry name" value="DNAPol_HHH"/>
</dbReference>
<dbReference type="EMBL" id="PCVG01000057">
    <property type="protein sequence ID" value="PIQ68381.1"/>
    <property type="molecule type" value="Genomic_DNA"/>
</dbReference>
<dbReference type="Gene3D" id="1.10.10.1600">
    <property type="entry name" value="Bacterial DNA polymerase III alpha subunit, thumb domain"/>
    <property type="match status" value="1"/>
</dbReference>
<comment type="catalytic activity">
    <reaction evidence="8">
        <text>DNA(n) + a 2'-deoxyribonucleoside 5'-triphosphate = DNA(n+1) + diphosphate</text>
        <dbReference type="Rhea" id="RHEA:22508"/>
        <dbReference type="Rhea" id="RHEA-COMP:17339"/>
        <dbReference type="Rhea" id="RHEA-COMP:17340"/>
        <dbReference type="ChEBI" id="CHEBI:33019"/>
        <dbReference type="ChEBI" id="CHEBI:61560"/>
        <dbReference type="ChEBI" id="CHEBI:173112"/>
        <dbReference type="EC" id="2.7.7.7"/>
    </reaction>
</comment>
<dbReference type="InterPro" id="IPR011708">
    <property type="entry name" value="DNA_pol3_alpha_NTPase_dom"/>
</dbReference>
<evidence type="ECO:0000313" key="11">
    <source>
        <dbReference type="Proteomes" id="UP000229342"/>
    </source>
</evidence>
<gene>
    <name evidence="10" type="ORF">COV91_04405</name>
</gene>
<keyword evidence="6" id="KW-0235">DNA replication</keyword>
<keyword evidence="5" id="KW-0548">Nucleotidyltransferase</keyword>
<dbReference type="Pfam" id="PF02811">
    <property type="entry name" value="PHP"/>
    <property type="match status" value="1"/>
</dbReference>
<dbReference type="GO" id="GO:0003676">
    <property type="term" value="F:nucleic acid binding"/>
    <property type="evidence" value="ECO:0007669"/>
    <property type="project" value="InterPro"/>
</dbReference>
<dbReference type="GO" id="GO:0005737">
    <property type="term" value="C:cytoplasm"/>
    <property type="evidence" value="ECO:0007669"/>
    <property type="project" value="UniProtKB-SubCell"/>
</dbReference>
<dbReference type="PANTHER" id="PTHR32294">
    <property type="entry name" value="DNA POLYMERASE III SUBUNIT ALPHA"/>
    <property type="match status" value="1"/>
</dbReference>
<dbReference type="Pfam" id="PF07733">
    <property type="entry name" value="DNA_pol3_alpha"/>
    <property type="match status" value="1"/>
</dbReference>
<sequence length="1069" mass="120088">MPNFTPLNIHSHYSLLTALPKIPDLIAHAKKEGHMTLALADNGHMYGAIEFYKACEKAGIKPIIGLHAYLALRGRGDKQAGIDNRRDRLLLFAKNIEGYRNLIKLTTRANLEGFYYKPRVDRELLEEYKDGLIAIAPAFGSDIGRLHNQGDDTILKEKIEWYKNTFGADSFFFEISRHPEIDGHDQMMKKRIALAKAENVPIVATQEVYYLVPDEKKARETLLLVNSQGDTRERDNDESDFSFPGTAEFEKRFADIPEALTTSKTIADRCNVELSLGNWVFPDYKTKNNVSYDEELRTMVYTGLLRRKMERTPELEKRVEYELGIIQTKGYAPYFLVVADLLRFAHEKGILTTIRGSVAGSMVTYLSGITNVDPFEYKLPFERFLNPERPSAPDIDMDYADNRRDEMIEYAKQKYGADKVAQIGTFGTMMARGSVRDIARAMGFEYTTGDRIAKLIPFGSQGFPMSIDKALETTDELKKLYKSDADTKTIIDMAKKIEGCARHISVHAAGVVIAPTALTDFVPLQFDPKGEGKVITEYDMHAVEDAGLLKFDFLGIKNLSILADAVTRVQKIENQTIDIENIPLNDQKTFEMLTLGITGGLFQLNGQGMTRYLKDLRPSTIHDINAMVALYRPGPMESIPQYIERKHNPALVTYLDPRMKSILSESYGVITYQDDVMLIAIHLAGYSWLEADKLRKAMGKKIPAEMEAQKEKLIVGFVENGLTKEKADKLWKLIEPFAAYGFNKAHAASYGKVAYQTAFMKANFPAIYMSAVLTADSGDVEKIGEIIAECKRMSIAVLPPSINESYSAFTVVKPRKPTTDNTQPTTEEKDKIRFGLMTIKNFGEGISHAIIQERKERGTFTSLENFLERVIDRNLNKKSLEALIKCGALDELGERGAMLSSIDLLLERNKESARVPINQDSLFGAIADSMPSSFKLPEAKPATMEEKLGWEKELLGLYISGHPLDKFSDILGKREITLAKIKEEYKEGMTVVVGGIIEDIKPIMTKKNDQMAFLRVADFSSTIEVVVFPKIYAEFKTLMVGETCVAIKGRYSTRNGTPSIIAEKIRALV</sequence>
<dbReference type="InterPro" id="IPR016195">
    <property type="entry name" value="Pol/histidinol_Pase-like"/>
</dbReference>
<dbReference type="NCBIfam" id="NF004226">
    <property type="entry name" value="PRK05673.1"/>
    <property type="match status" value="1"/>
</dbReference>
<evidence type="ECO:0000256" key="4">
    <source>
        <dbReference type="ARBA" id="ARBA00022679"/>
    </source>
</evidence>
<dbReference type="InterPro" id="IPR041931">
    <property type="entry name" value="DNA_pol3_alpha_thumb_dom"/>
</dbReference>
<dbReference type="CDD" id="cd04485">
    <property type="entry name" value="DnaE_OBF"/>
    <property type="match status" value="1"/>
</dbReference>
<evidence type="ECO:0000256" key="5">
    <source>
        <dbReference type="ARBA" id="ARBA00022695"/>
    </source>
</evidence>
<dbReference type="SUPFAM" id="SSF89550">
    <property type="entry name" value="PHP domain-like"/>
    <property type="match status" value="1"/>
</dbReference>
<evidence type="ECO:0000256" key="1">
    <source>
        <dbReference type="ARBA" id="ARBA00004496"/>
    </source>
</evidence>
<keyword evidence="7" id="KW-0239">DNA-directed DNA polymerase</keyword>
<organism evidence="10 11">
    <name type="scientific">Candidatus Taylorbacteria bacterium CG11_big_fil_rev_8_21_14_0_20_46_11</name>
    <dbReference type="NCBI Taxonomy" id="1975025"/>
    <lineage>
        <taxon>Bacteria</taxon>
        <taxon>Candidatus Tayloriibacteriota</taxon>
    </lineage>
</organism>
<protein>
    <recommendedName>
        <fullName evidence="3">DNA polymerase III subunit alpha</fullName>
        <ecNumber evidence="2">2.7.7.7</ecNumber>
    </recommendedName>
</protein>
<dbReference type="AlphaFoldDB" id="A0A2H0KAU3"/>
<evidence type="ECO:0000256" key="7">
    <source>
        <dbReference type="ARBA" id="ARBA00022932"/>
    </source>
</evidence>
<dbReference type="InterPro" id="IPR004805">
    <property type="entry name" value="DnaE2/DnaE/PolC"/>
</dbReference>
<dbReference type="InterPro" id="IPR004013">
    <property type="entry name" value="PHP_dom"/>
</dbReference>
<dbReference type="Pfam" id="PF17657">
    <property type="entry name" value="DNA_pol3_finger"/>
    <property type="match status" value="1"/>
</dbReference>
<dbReference type="InterPro" id="IPR004365">
    <property type="entry name" value="NA-bd_OB_tRNA"/>
</dbReference>
<proteinExistence type="predicted"/>
<evidence type="ECO:0000313" key="10">
    <source>
        <dbReference type="EMBL" id="PIQ68381.1"/>
    </source>
</evidence>
<dbReference type="NCBIfam" id="TIGR00594">
    <property type="entry name" value="polc"/>
    <property type="match status" value="1"/>
</dbReference>
<evidence type="ECO:0000256" key="3">
    <source>
        <dbReference type="ARBA" id="ARBA00019114"/>
    </source>
</evidence>
<accession>A0A2H0KAU3</accession>
<dbReference type="EC" id="2.7.7.7" evidence="2"/>
<evidence type="ECO:0000256" key="6">
    <source>
        <dbReference type="ARBA" id="ARBA00022705"/>
    </source>
</evidence>
<dbReference type="InterPro" id="IPR003141">
    <property type="entry name" value="Pol/His_phosphatase_N"/>
</dbReference>
<evidence type="ECO:0000256" key="8">
    <source>
        <dbReference type="ARBA" id="ARBA00049244"/>
    </source>
</evidence>
<dbReference type="Pfam" id="PF01336">
    <property type="entry name" value="tRNA_anti-codon"/>
    <property type="match status" value="1"/>
</dbReference>
<dbReference type="Proteomes" id="UP000229342">
    <property type="component" value="Unassembled WGS sequence"/>
</dbReference>
<comment type="subcellular location">
    <subcellularLocation>
        <location evidence="1">Cytoplasm</location>
    </subcellularLocation>
</comment>
<evidence type="ECO:0000259" key="9">
    <source>
        <dbReference type="SMART" id="SM00481"/>
    </source>
</evidence>
<keyword evidence="4" id="KW-0808">Transferase</keyword>
<dbReference type="GO" id="GO:0003887">
    <property type="term" value="F:DNA-directed DNA polymerase activity"/>
    <property type="evidence" value="ECO:0007669"/>
    <property type="project" value="UniProtKB-KW"/>
</dbReference>
<dbReference type="InterPro" id="IPR040982">
    <property type="entry name" value="DNA_pol3_finger"/>
</dbReference>
<reference evidence="10 11" key="1">
    <citation type="submission" date="2017-09" db="EMBL/GenBank/DDBJ databases">
        <title>Depth-based differentiation of microbial function through sediment-hosted aquifers and enrichment of novel symbionts in the deep terrestrial subsurface.</title>
        <authorList>
            <person name="Probst A.J."/>
            <person name="Ladd B."/>
            <person name="Jarett J.K."/>
            <person name="Geller-Mcgrath D.E."/>
            <person name="Sieber C.M."/>
            <person name="Emerson J.B."/>
            <person name="Anantharaman K."/>
            <person name="Thomas B.C."/>
            <person name="Malmstrom R."/>
            <person name="Stieglmeier M."/>
            <person name="Klingl A."/>
            <person name="Woyke T."/>
            <person name="Ryan C.M."/>
            <person name="Banfield J.F."/>
        </authorList>
    </citation>
    <scope>NUCLEOTIDE SEQUENCE [LARGE SCALE GENOMIC DNA]</scope>
    <source>
        <strain evidence="10">CG11_big_fil_rev_8_21_14_0_20_46_11</strain>
    </source>
</reference>
<feature type="domain" description="Polymerase/histidinol phosphatase N-terminal" evidence="9">
    <location>
        <begin position="5"/>
        <end position="72"/>
    </location>
</feature>
<dbReference type="Gene3D" id="1.10.150.870">
    <property type="match status" value="1"/>
</dbReference>
<dbReference type="Pfam" id="PF14579">
    <property type="entry name" value="HHH_6"/>
    <property type="match status" value="1"/>
</dbReference>
<dbReference type="SMART" id="SM00481">
    <property type="entry name" value="POLIIIAc"/>
    <property type="match status" value="1"/>
</dbReference>
<dbReference type="Gene3D" id="3.20.20.140">
    <property type="entry name" value="Metal-dependent hydrolases"/>
    <property type="match status" value="1"/>
</dbReference>
<name>A0A2H0KAU3_9BACT</name>
<dbReference type="PANTHER" id="PTHR32294:SF0">
    <property type="entry name" value="DNA POLYMERASE III SUBUNIT ALPHA"/>
    <property type="match status" value="1"/>
</dbReference>
<dbReference type="GO" id="GO:0006260">
    <property type="term" value="P:DNA replication"/>
    <property type="evidence" value="ECO:0007669"/>
    <property type="project" value="UniProtKB-KW"/>
</dbReference>